<dbReference type="Proteomes" id="UP000606786">
    <property type="component" value="Unassembled WGS sequence"/>
</dbReference>
<keyword evidence="10 12" id="KW-0739">Sodium transport</keyword>
<dbReference type="Gene3D" id="1.10.287.770">
    <property type="entry name" value="YojJ-like"/>
    <property type="match status" value="1"/>
</dbReference>
<evidence type="ECO:0000256" key="12">
    <source>
        <dbReference type="RuleBase" id="RU000679"/>
    </source>
</evidence>
<feature type="transmembrane region" description="Helical" evidence="13">
    <location>
        <begin position="433"/>
        <end position="453"/>
    </location>
</feature>
<comment type="similarity">
    <text evidence="2 12">Belongs to the amiloride-sensitive sodium channel (TC 1.A.6) family.</text>
</comment>
<gene>
    <name evidence="14" type="ORF">CCAP1982_LOCUS6122</name>
</gene>
<keyword evidence="3 12" id="KW-0813">Transport</keyword>
<evidence type="ECO:0000256" key="7">
    <source>
        <dbReference type="ARBA" id="ARBA00023053"/>
    </source>
</evidence>
<dbReference type="PROSITE" id="PS01206">
    <property type="entry name" value="ASC"/>
    <property type="match status" value="1"/>
</dbReference>
<evidence type="ECO:0000256" key="4">
    <source>
        <dbReference type="ARBA" id="ARBA00022461"/>
    </source>
</evidence>
<comment type="caution">
    <text evidence="14">The sequence shown here is derived from an EMBL/GenBank/DDBJ whole genome shotgun (WGS) entry which is preliminary data.</text>
</comment>
<keyword evidence="5 12" id="KW-0812">Transmembrane</keyword>
<accession>A0A811UFQ2</accession>
<evidence type="ECO:0000256" key="6">
    <source>
        <dbReference type="ARBA" id="ARBA00022989"/>
    </source>
</evidence>
<sequence>MGRSRENKPNKPKTVRLNYENCHKICLQELEAYGKETSVHGLKRMLTNGAGRMERYKVPFPEVTICNKNRLNWDRLESVKQQFLWPAHHNTSFEQLFVEIVAMYDTLAFGSFDRFANLTGKPIADLNYINFTEVARRMTWRCEELLTDCVWRNLHMNCCDIFIRRRSSLGICLAFNSVEAASGQLKQKMDEMWPWRVSVGGARNGLLVRTLLNKAKHSPFTNTPKGILQMMTVQPKVWSDTPIDIPYNVHARVYLDALMSFYDPETRRVSSKRENAFLSFPHFQDETDSPDFKTLKDHEYMFENCQAECRQEYLIRFCNCTVDMFFPIGAYRICKLVDLPCLARHNHLLQYFEDSAHEDFTRSHPGLVCNCFFNCRSWSYSIKVHTRDLQPYELWETNDTLLLDVNFSRDYITVYKTDLVYTWVDLLFNFGNITALFLGCSIISIVELVYFFLVKVPQRRLLRQFDNSKFNENMQFRRPALRSYRLRSEKICIFIKMDLGKLSIESDLERS</sequence>
<keyword evidence="11 12" id="KW-0407">Ion channel</keyword>
<proteinExistence type="inferred from homology"/>
<dbReference type="AlphaFoldDB" id="A0A811UFQ2"/>
<evidence type="ECO:0000256" key="9">
    <source>
        <dbReference type="ARBA" id="ARBA00023136"/>
    </source>
</evidence>
<dbReference type="EMBL" id="CAJHJT010000012">
    <property type="protein sequence ID" value="CAD6997480.1"/>
    <property type="molecule type" value="Genomic_DNA"/>
</dbReference>
<keyword evidence="6 13" id="KW-1133">Transmembrane helix</keyword>
<evidence type="ECO:0000256" key="13">
    <source>
        <dbReference type="SAM" id="Phobius"/>
    </source>
</evidence>
<evidence type="ECO:0000256" key="1">
    <source>
        <dbReference type="ARBA" id="ARBA00004141"/>
    </source>
</evidence>
<keyword evidence="4 12" id="KW-0894">Sodium channel</keyword>
<dbReference type="OrthoDB" id="5874059at2759"/>
<keyword evidence="15" id="KW-1185">Reference proteome</keyword>
<name>A0A811UFQ2_CERCA</name>
<dbReference type="InterPro" id="IPR001873">
    <property type="entry name" value="ENaC"/>
</dbReference>
<evidence type="ECO:0000313" key="15">
    <source>
        <dbReference type="Proteomes" id="UP000606786"/>
    </source>
</evidence>
<reference evidence="14" key="1">
    <citation type="submission" date="2020-11" db="EMBL/GenBank/DDBJ databases">
        <authorList>
            <person name="Whitehead M."/>
        </authorList>
    </citation>
    <scope>NUCLEOTIDE SEQUENCE</scope>
    <source>
        <strain evidence="14">EGII</strain>
    </source>
</reference>
<dbReference type="PANTHER" id="PTHR11690">
    <property type="entry name" value="AMILORIDE-SENSITIVE SODIUM CHANNEL-RELATED"/>
    <property type="match status" value="1"/>
</dbReference>
<evidence type="ECO:0000256" key="5">
    <source>
        <dbReference type="ARBA" id="ARBA00022692"/>
    </source>
</evidence>
<organism evidence="14 15">
    <name type="scientific">Ceratitis capitata</name>
    <name type="common">Mediterranean fruit fly</name>
    <name type="synonym">Tephritis capitata</name>
    <dbReference type="NCBI Taxonomy" id="7213"/>
    <lineage>
        <taxon>Eukaryota</taxon>
        <taxon>Metazoa</taxon>
        <taxon>Ecdysozoa</taxon>
        <taxon>Arthropoda</taxon>
        <taxon>Hexapoda</taxon>
        <taxon>Insecta</taxon>
        <taxon>Pterygota</taxon>
        <taxon>Neoptera</taxon>
        <taxon>Endopterygota</taxon>
        <taxon>Diptera</taxon>
        <taxon>Brachycera</taxon>
        <taxon>Muscomorpha</taxon>
        <taxon>Tephritoidea</taxon>
        <taxon>Tephritidae</taxon>
        <taxon>Ceratitis</taxon>
        <taxon>Ceratitis</taxon>
    </lineage>
</organism>
<comment type="subcellular location">
    <subcellularLocation>
        <location evidence="1">Membrane</location>
        <topology evidence="1">Multi-pass membrane protein</topology>
    </subcellularLocation>
</comment>
<keyword evidence="9 13" id="KW-0472">Membrane</keyword>
<dbReference type="Gene3D" id="2.60.470.10">
    <property type="entry name" value="Acid-sensing ion channels like domains"/>
    <property type="match status" value="1"/>
</dbReference>
<evidence type="ECO:0000256" key="10">
    <source>
        <dbReference type="ARBA" id="ARBA00023201"/>
    </source>
</evidence>
<dbReference type="GO" id="GO:0005886">
    <property type="term" value="C:plasma membrane"/>
    <property type="evidence" value="ECO:0007669"/>
    <property type="project" value="TreeGrafter"/>
</dbReference>
<evidence type="ECO:0000256" key="3">
    <source>
        <dbReference type="ARBA" id="ARBA00022448"/>
    </source>
</evidence>
<dbReference type="PRINTS" id="PR01078">
    <property type="entry name" value="AMINACHANNEL"/>
</dbReference>
<evidence type="ECO:0000256" key="2">
    <source>
        <dbReference type="ARBA" id="ARBA00007193"/>
    </source>
</evidence>
<evidence type="ECO:0000313" key="14">
    <source>
        <dbReference type="EMBL" id="CAD6997480.1"/>
    </source>
</evidence>
<protein>
    <submittedName>
        <fullName evidence="14">(Mediterranean fruit fly) hypothetical protein</fullName>
    </submittedName>
</protein>
<evidence type="ECO:0000256" key="11">
    <source>
        <dbReference type="ARBA" id="ARBA00023303"/>
    </source>
</evidence>
<keyword evidence="7" id="KW-0915">Sodium</keyword>
<dbReference type="PANTHER" id="PTHR11690:SF288">
    <property type="entry name" value="AMILORIDE-SENSITIVE NA+ CHANNEL-RELATED"/>
    <property type="match status" value="1"/>
</dbReference>
<dbReference type="Pfam" id="PF00858">
    <property type="entry name" value="ASC"/>
    <property type="match status" value="1"/>
</dbReference>
<dbReference type="GO" id="GO:0015280">
    <property type="term" value="F:ligand-gated sodium channel activity"/>
    <property type="evidence" value="ECO:0007669"/>
    <property type="project" value="TreeGrafter"/>
</dbReference>
<evidence type="ECO:0000256" key="8">
    <source>
        <dbReference type="ARBA" id="ARBA00023065"/>
    </source>
</evidence>
<dbReference type="InterPro" id="IPR020903">
    <property type="entry name" value="ENaC_CS"/>
</dbReference>
<keyword evidence="8 12" id="KW-0406">Ion transport</keyword>